<feature type="transmembrane region" description="Helical" evidence="8">
    <location>
        <begin position="7"/>
        <end position="27"/>
    </location>
</feature>
<dbReference type="PANTHER" id="PTHR42718:SF46">
    <property type="entry name" value="BLR6921 PROTEIN"/>
    <property type="match status" value="1"/>
</dbReference>
<feature type="transmembrane region" description="Helical" evidence="8">
    <location>
        <begin position="352"/>
        <end position="376"/>
    </location>
</feature>
<comment type="subcellular location">
    <subcellularLocation>
        <location evidence="1">Cell membrane</location>
        <topology evidence="1">Multi-pass membrane protein</topology>
    </subcellularLocation>
</comment>
<dbReference type="Pfam" id="PF07690">
    <property type="entry name" value="MFS_1"/>
    <property type="match status" value="1"/>
</dbReference>
<evidence type="ECO:0000256" key="7">
    <source>
        <dbReference type="SAM" id="MobiDB-lite"/>
    </source>
</evidence>
<dbReference type="Gene3D" id="1.20.1250.20">
    <property type="entry name" value="MFS general substrate transporter like domains"/>
    <property type="match status" value="1"/>
</dbReference>
<reference evidence="10 11" key="1">
    <citation type="submission" date="2024-09" db="EMBL/GenBank/DDBJ databases">
        <authorList>
            <person name="Sun Q."/>
            <person name="Mori K."/>
        </authorList>
    </citation>
    <scope>NUCLEOTIDE SEQUENCE [LARGE SCALE GENOMIC DNA]</scope>
    <source>
        <strain evidence="10 11">TBRC 3947</strain>
    </source>
</reference>
<proteinExistence type="predicted"/>
<dbReference type="InterPro" id="IPR036259">
    <property type="entry name" value="MFS_trans_sf"/>
</dbReference>
<dbReference type="CDD" id="cd17321">
    <property type="entry name" value="MFS_MMR_MDR_like"/>
    <property type="match status" value="1"/>
</dbReference>
<keyword evidence="3" id="KW-1003">Cell membrane</keyword>
<feature type="transmembrane region" description="Helical" evidence="8">
    <location>
        <begin position="160"/>
        <end position="180"/>
    </location>
</feature>
<keyword evidence="5 8" id="KW-1133">Transmembrane helix</keyword>
<dbReference type="PRINTS" id="PR01036">
    <property type="entry name" value="TCRTETB"/>
</dbReference>
<feature type="transmembrane region" description="Helical" evidence="8">
    <location>
        <begin position="434"/>
        <end position="453"/>
    </location>
</feature>
<gene>
    <name evidence="10" type="ORF">ACFFIA_31725</name>
</gene>
<keyword evidence="6 8" id="KW-0472">Membrane</keyword>
<feature type="transmembrane region" description="Helical" evidence="8">
    <location>
        <begin position="288"/>
        <end position="315"/>
    </location>
</feature>
<dbReference type="PANTHER" id="PTHR42718">
    <property type="entry name" value="MAJOR FACILITATOR SUPERFAMILY MULTIDRUG TRANSPORTER MFSC"/>
    <property type="match status" value="1"/>
</dbReference>
<feature type="transmembrane region" description="Helical" evidence="8">
    <location>
        <begin position="39"/>
        <end position="59"/>
    </location>
</feature>
<feature type="transmembrane region" description="Helical" evidence="8">
    <location>
        <begin position="327"/>
        <end position="346"/>
    </location>
</feature>
<dbReference type="SUPFAM" id="SSF103473">
    <property type="entry name" value="MFS general substrate transporter"/>
    <property type="match status" value="1"/>
</dbReference>
<evidence type="ECO:0000256" key="1">
    <source>
        <dbReference type="ARBA" id="ARBA00004651"/>
    </source>
</evidence>
<dbReference type="InterPro" id="IPR011701">
    <property type="entry name" value="MFS"/>
</dbReference>
<dbReference type="Proteomes" id="UP001589867">
    <property type="component" value="Unassembled WGS sequence"/>
</dbReference>
<sequence length="481" mass="48529">MNRLRLALLIFASFIISIDFNIVYVALPDIGGELGFTAQSLQWVVSAYAVGLGGLLLLGGRAVDRLGARRMFVLGLAIFGLASLAGGLAAAPGVLVAARVVQGMGGALLFPATLALINNTFPAGPARNRALSLWGVAGSTGAVVGPMAGGVVTNYLGWEWIFFVNVPLTLAAGFAALRVLSPDSVSRTWRGFDLPGATVATAGSTLLVFGLASGPDAGWGSARGAGAIVAGAVLLGAFVLIERRSRDPLAPPRLFGVRSLVTAVALIFVLMGAINTLHYLFYLDVQEVLGYSALGAGLAFLPMSVMSIVGAAKLLPVLLSRLGMRGALFTGVLGAGLSMAVVAAGMSVDGSYWRLLPGIVFLGLFAGMVYPMLFLAGGADVAPGEQGVASALVSTAQQIGGAVGLAALVAVANAGLDVHAGPVPAADLVAGLRTAGWVAAVVTVAGAFVTLLYRSGEKASAGGEKRAPEPTAAELSVGPLP</sequence>
<dbReference type="PROSITE" id="PS50850">
    <property type="entry name" value="MFS"/>
    <property type="match status" value="1"/>
</dbReference>
<name>A0ABV6MCJ8_9ACTN</name>
<feature type="domain" description="Major facilitator superfamily (MFS) profile" evidence="9">
    <location>
        <begin position="5"/>
        <end position="458"/>
    </location>
</feature>
<comment type="caution">
    <text evidence="10">The sequence shown here is derived from an EMBL/GenBank/DDBJ whole genome shotgun (WGS) entry which is preliminary data.</text>
</comment>
<evidence type="ECO:0000256" key="5">
    <source>
        <dbReference type="ARBA" id="ARBA00022989"/>
    </source>
</evidence>
<evidence type="ECO:0000256" key="4">
    <source>
        <dbReference type="ARBA" id="ARBA00022692"/>
    </source>
</evidence>
<keyword evidence="11" id="KW-1185">Reference proteome</keyword>
<evidence type="ECO:0000256" key="8">
    <source>
        <dbReference type="SAM" id="Phobius"/>
    </source>
</evidence>
<evidence type="ECO:0000256" key="6">
    <source>
        <dbReference type="ARBA" id="ARBA00023136"/>
    </source>
</evidence>
<evidence type="ECO:0000256" key="2">
    <source>
        <dbReference type="ARBA" id="ARBA00022448"/>
    </source>
</evidence>
<keyword evidence="2" id="KW-0813">Transport</keyword>
<feature type="transmembrane region" description="Helical" evidence="8">
    <location>
        <begin position="224"/>
        <end position="241"/>
    </location>
</feature>
<feature type="transmembrane region" description="Helical" evidence="8">
    <location>
        <begin position="261"/>
        <end position="282"/>
    </location>
</feature>
<protein>
    <submittedName>
        <fullName evidence="10">MFS transporter</fullName>
    </submittedName>
</protein>
<dbReference type="RefSeq" id="WP_377257891.1">
    <property type="nucleotide sequence ID" value="NZ_JBHLUH010000068.1"/>
</dbReference>
<dbReference type="InterPro" id="IPR020846">
    <property type="entry name" value="MFS_dom"/>
</dbReference>
<evidence type="ECO:0000259" key="9">
    <source>
        <dbReference type="PROSITE" id="PS50850"/>
    </source>
</evidence>
<evidence type="ECO:0000313" key="11">
    <source>
        <dbReference type="Proteomes" id="UP001589867"/>
    </source>
</evidence>
<organism evidence="10 11">
    <name type="scientific">Phytohabitans kaempferiae</name>
    <dbReference type="NCBI Taxonomy" id="1620943"/>
    <lineage>
        <taxon>Bacteria</taxon>
        <taxon>Bacillati</taxon>
        <taxon>Actinomycetota</taxon>
        <taxon>Actinomycetes</taxon>
        <taxon>Micromonosporales</taxon>
        <taxon>Micromonosporaceae</taxon>
    </lineage>
</organism>
<keyword evidence="4 8" id="KW-0812">Transmembrane</keyword>
<evidence type="ECO:0000313" key="10">
    <source>
        <dbReference type="EMBL" id="MFC0532229.1"/>
    </source>
</evidence>
<dbReference type="EMBL" id="JBHLUH010000068">
    <property type="protein sequence ID" value="MFC0532229.1"/>
    <property type="molecule type" value="Genomic_DNA"/>
</dbReference>
<feature type="transmembrane region" description="Helical" evidence="8">
    <location>
        <begin position="192"/>
        <end position="212"/>
    </location>
</feature>
<feature type="transmembrane region" description="Helical" evidence="8">
    <location>
        <begin position="388"/>
        <end position="414"/>
    </location>
</feature>
<evidence type="ECO:0000256" key="3">
    <source>
        <dbReference type="ARBA" id="ARBA00022475"/>
    </source>
</evidence>
<feature type="transmembrane region" description="Helical" evidence="8">
    <location>
        <begin position="71"/>
        <end position="90"/>
    </location>
</feature>
<dbReference type="Gene3D" id="1.20.1720.10">
    <property type="entry name" value="Multidrug resistance protein D"/>
    <property type="match status" value="1"/>
</dbReference>
<feature type="transmembrane region" description="Helical" evidence="8">
    <location>
        <begin position="130"/>
        <end position="148"/>
    </location>
</feature>
<feature type="transmembrane region" description="Helical" evidence="8">
    <location>
        <begin position="96"/>
        <end position="118"/>
    </location>
</feature>
<feature type="region of interest" description="Disordered" evidence="7">
    <location>
        <begin position="460"/>
        <end position="481"/>
    </location>
</feature>
<accession>A0ABV6MCJ8</accession>